<dbReference type="HAMAP" id="MF_00296">
    <property type="entry name" value="MetX_acyltransf"/>
    <property type="match status" value="1"/>
</dbReference>
<dbReference type="InterPro" id="IPR008220">
    <property type="entry name" value="HAT_MetX-like"/>
</dbReference>
<comment type="similarity">
    <text evidence="2">Belongs to the AB hydrolase superfamily. MetX family.</text>
</comment>
<comment type="subcellular location">
    <subcellularLocation>
        <location evidence="2">Cytoplasm</location>
    </subcellularLocation>
</comment>
<keyword evidence="2" id="KW-0963">Cytoplasm</keyword>
<reference evidence="5 6" key="1">
    <citation type="submission" date="2018-04" db="EMBL/GenBank/DDBJ databases">
        <title>Brenneria corticis sp.nov.</title>
        <authorList>
            <person name="Li Y."/>
        </authorList>
    </citation>
    <scope>NUCLEOTIDE SEQUENCE [LARGE SCALE GENOMIC DNA]</scope>
    <source>
        <strain evidence="5 6">CFCC 11842</strain>
    </source>
</reference>
<keyword evidence="2" id="KW-0486">Methionine biosynthesis</keyword>
<dbReference type="SUPFAM" id="SSF53474">
    <property type="entry name" value="alpha/beta-Hydrolases"/>
    <property type="match status" value="1"/>
</dbReference>
<sequence>MSAPRYYHHDAPFTLENGTTLPRIDIAYHTYGALNRQRSNVVWICHALTANSDVSSWWPELVGRGKLFDPERYFIVCANVLGSPYGSTGPQSPDPHSGKPYLLEFPLITVRDMVAAHRLLAGHLGIERIFLLTGGSMGGQQALEWAIQQPERIQHAAILAANAASSPWGLAFNESQRLALSADGTFDGVNPHGGKQGLMAARSIALLSYRNFHTYQHTQAEQDCHKFSQFLAASYQRYQAEKFIRRFDAYSYWCLINALDSHNIGRNKKSAQAELEKIKARTLVVSITSDLLFPPPEQRYLAQHIADAHYMEMDSLYGHDGFLVETAKLATIIGSFLHHAPIAQLSADRRLPAGH</sequence>
<evidence type="ECO:0000259" key="4">
    <source>
        <dbReference type="Pfam" id="PF00561"/>
    </source>
</evidence>
<keyword evidence="6" id="KW-1185">Reference proteome</keyword>
<evidence type="ECO:0000256" key="1">
    <source>
        <dbReference type="ARBA" id="ARBA00022679"/>
    </source>
</evidence>
<dbReference type="EC" id="2.3.1.31" evidence="2"/>
<comment type="pathway">
    <text evidence="2">Amino-acid biosynthesis; L-methionine biosynthesis via de novo pathway; O-acetyl-L-homoserine from L-homoserine: step 1/1.</text>
</comment>
<dbReference type="GO" id="GO:0009092">
    <property type="term" value="P:homoserine metabolic process"/>
    <property type="evidence" value="ECO:0007669"/>
    <property type="project" value="TreeGrafter"/>
</dbReference>
<evidence type="ECO:0000313" key="5">
    <source>
        <dbReference type="EMBL" id="PWC16045.1"/>
    </source>
</evidence>
<comment type="function">
    <text evidence="2">Transfers an acetyl group from acetyl-CoA to L-homoserine, forming acetyl-L-homoserine.</text>
</comment>
<feature type="active site" description="Nucleophile" evidence="2 3">
    <location>
        <position position="136"/>
    </location>
</feature>
<comment type="caution">
    <text evidence="2">Lacks conserved residue(s) required for the propagation of feature annotation.</text>
</comment>
<dbReference type="InterPro" id="IPR029058">
    <property type="entry name" value="AB_hydrolase_fold"/>
</dbReference>
<dbReference type="RefSeq" id="WP_136166499.1">
    <property type="nucleotide sequence ID" value="NZ_KZ819078.1"/>
</dbReference>
<gene>
    <name evidence="5" type="primary">metX</name>
    <name evidence="2" type="synonym">metXA</name>
    <name evidence="5" type="ORF">DDT56_11080</name>
</gene>
<evidence type="ECO:0000256" key="2">
    <source>
        <dbReference type="HAMAP-Rule" id="MF_00296"/>
    </source>
</evidence>
<dbReference type="InterPro" id="IPR000073">
    <property type="entry name" value="AB_hydrolase_1"/>
</dbReference>
<dbReference type="NCBIfam" id="TIGR01392">
    <property type="entry name" value="homoserO_Ac_trn"/>
    <property type="match status" value="1"/>
</dbReference>
<dbReference type="UniPathway" id="UPA00051">
    <property type="reaction ID" value="UER00074"/>
</dbReference>
<evidence type="ECO:0000256" key="3">
    <source>
        <dbReference type="PIRSR" id="PIRSR000443-1"/>
    </source>
</evidence>
<proteinExistence type="inferred from homology"/>
<dbReference type="GO" id="GO:0004414">
    <property type="term" value="F:homoserine O-acetyltransferase activity"/>
    <property type="evidence" value="ECO:0007669"/>
    <property type="project" value="UniProtKB-UniRule"/>
</dbReference>
<feature type="domain" description="AB hydrolase-1" evidence="4">
    <location>
        <begin position="41"/>
        <end position="325"/>
    </location>
</feature>
<dbReference type="GO" id="GO:0009086">
    <property type="term" value="P:methionine biosynthetic process"/>
    <property type="evidence" value="ECO:0007669"/>
    <property type="project" value="UniProtKB-UniRule"/>
</dbReference>
<comment type="subunit">
    <text evidence="2">Homodimer.</text>
</comment>
<evidence type="ECO:0000313" key="6">
    <source>
        <dbReference type="Proteomes" id="UP000296159"/>
    </source>
</evidence>
<comment type="catalytic activity">
    <reaction evidence="2">
        <text>L-homoserine + acetyl-CoA = O-acetyl-L-homoserine + CoA</text>
        <dbReference type="Rhea" id="RHEA:13701"/>
        <dbReference type="ChEBI" id="CHEBI:57287"/>
        <dbReference type="ChEBI" id="CHEBI:57288"/>
        <dbReference type="ChEBI" id="CHEBI:57476"/>
        <dbReference type="ChEBI" id="CHEBI:57716"/>
        <dbReference type="EC" id="2.3.1.31"/>
    </reaction>
</comment>
<feature type="active site" evidence="2 3">
    <location>
        <position position="290"/>
    </location>
</feature>
<dbReference type="GO" id="GO:0005737">
    <property type="term" value="C:cytoplasm"/>
    <property type="evidence" value="ECO:0007669"/>
    <property type="project" value="UniProtKB-SubCell"/>
</dbReference>
<dbReference type="EMBL" id="QDKH01000010">
    <property type="protein sequence ID" value="PWC16045.1"/>
    <property type="molecule type" value="Genomic_DNA"/>
</dbReference>
<dbReference type="Gene3D" id="3.40.50.1820">
    <property type="entry name" value="alpha/beta hydrolase"/>
    <property type="match status" value="1"/>
</dbReference>
<feature type="binding site" evidence="2">
    <location>
        <position position="202"/>
    </location>
    <ligand>
        <name>substrate</name>
    </ligand>
</feature>
<feature type="binding site" evidence="2">
    <location>
        <position position="320"/>
    </location>
    <ligand>
        <name>substrate</name>
    </ligand>
</feature>
<dbReference type="Proteomes" id="UP000296159">
    <property type="component" value="Unassembled WGS sequence"/>
</dbReference>
<dbReference type="PIRSF" id="PIRSF000443">
    <property type="entry name" value="Homoser_Ac_trans"/>
    <property type="match status" value="1"/>
</dbReference>
<organism evidence="5 6">
    <name type="scientific">Brenneria corticis</name>
    <dbReference type="NCBI Taxonomy" id="2173106"/>
    <lineage>
        <taxon>Bacteria</taxon>
        <taxon>Pseudomonadati</taxon>
        <taxon>Pseudomonadota</taxon>
        <taxon>Gammaproteobacteria</taxon>
        <taxon>Enterobacterales</taxon>
        <taxon>Pectobacteriaceae</taxon>
        <taxon>Brenneria</taxon>
    </lineage>
</organism>
<dbReference type="PANTHER" id="PTHR32268">
    <property type="entry name" value="HOMOSERINE O-ACETYLTRANSFERASE"/>
    <property type="match status" value="1"/>
</dbReference>
<accession>A0A2U1U310</accession>
<keyword evidence="2" id="KW-0028">Amino-acid biosynthesis</keyword>
<dbReference type="Pfam" id="PF00561">
    <property type="entry name" value="Abhydrolase_1"/>
    <property type="match status" value="1"/>
</dbReference>
<keyword evidence="1 2" id="KW-0808">Transferase</keyword>
<name>A0A2U1U310_9GAMM</name>
<dbReference type="NCBIfam" id="NF001209">
    <property type="entry name" value="PRK00175.1"/>
    <property type="match status" value="1"/>
</dbReference>
<comment type="caution">
    <text evidence="5">The sequence shown here is derived from an EMBL/GenBank/DDBJ whole genome shotgun (WGS) entry which is preliminary data.</text>
</comment>
<protein>
    <recommendedName>
        <fullName evidence="2">Homoserine O-acetyltransferase</fullName>
        <shortName evidence="2">HAT</shortName>
        <ecNumber evidence="2">2.3.1.31</ecNumber>
    </recommendedName>
    <alternativeName>
        <fullName evidence="2">Homoserine transacetylase</fullName>
        <shortName evidence="2">HTA</shortName>
    </alternativeName>
</protein>
<dbReference type="AlphaFoldDB" id="A0A2U1U310"/>
<keyword evidence="2" id="KW-0012">Acyltransferase</keyword>
<feature type="active site" evidence="2 3">
    <location>
        <position position="319"/>
    </location>
</feature>
<dbReference type="PANTHER" id="PTHR32268:SF11">
    <property type="entry name" value="HOMOSERINE O-ACETYLTRANSFERASE"/>
    <property type="match status" value="1"/>
</dbReference>